<gene>
    <name evidence="7" type="ORF">H5410_061703</name>
</gene>
<dbReference type="OrthoDB" id="1278008at2759"/>
<dbReference type="PROSITE" id="PS51011">
    <property type="entry name" value="ARID"/>
    <property type="match status" value="1"/>
</dbReference>
<evidence type="ECO:0000256" key="4">
    <source>
        <dbReference type="ARBA" id="ARBA00023242"/>
    </source>
</evidence>
<dbReference type="GO" id="GO:0005634">
    <property type="term" value="C:nucleus"/>
    <property type="evidence" value="ECO:0007669"/>
    <property type="project" value="TreeGrafter"/>
</dbReference>
<dbReference type="Gene3D" id="1.10.150.60">
    <property type="entry name" value="ARID DNA-binding domain"/>
    <property type="match status" value="1"/>
</dbReference>
<dbReference type="PANTHER" id="PTHR15348:SF22">
    <property type="entry name" value="ARID DOMAIN-CONTAINING PROTEIN"/>
    <property type="match status" value="1"/>
</dbReference>
<dbReference type="GO" id="GO:0003677">
    <property type="term" value="F:DNA binding"/>
    <property type="evidence" value="ECO:0007669"/>
    <property type="project" value="UniProtKB-KW"/>
</dbReference>
<comment type="caution">
    <text evidence="7">The sequence shown here is derived from an EMBL/GenBank/DDBJ whole genome shotgun (WGS) entry which is preliminary data.</text>
</comment>
<evidence type="ECO:0000259" key="6">
    <source>
        <dbReference type="PROSITE" id="PS51011"/>
    </source>
</evidence>
<keyword evidence="3" id="KW-0804">Transcription</keyword>
<dbReference type="EMBL" id="JACXVP010000012">
    <property type="protein sequence ID" value="KAG5571937.1"/>
    <property type="molecule type" value="Genomic_DNA"/>
</dbReference>
<dbReference type="AlphaFoldDB" id="A0A9J5W8Q8"/>
<proteinExistence type="predicted"/>
<keyword evidence="4" id="KW-0539">Nucleus</keyword>
<dbReference type="SUPFAM" id="SSF46774">
    <property type="entry name" value="ARID-like"/>
    <property type="match status" value="1"/>
</dbReference>
<keyword evidence="1" id="KW-0805">Transcription regulation</keyword>
<sequence>MDKGDVEMLDAEKNVPASDVLVSNKSPVKYKNGVKTGKSNDEDHLISKSQPEAHGNVVLENKTPTIDVGTDDMESSYLKWTDDEVQNIDEGEVNEVHQSEKMIYEDPQMEANPTTVTTNGDARSCEFPKVKLKVTDSSIGKMPEPASPMFLINPSTANAGEHSGEAYENIFAVMADCEDDEGSLKDQATFLVKLGRFYREKAMKFKPPKFYGHHLNFLKLWRSMIRLGGYDPILLQYKRDRTQNRELQLPIALPPGFLGVDNEGSGYQISTSGRAVRDSDARCRLGWKEQHLLGYGEVAEPIVKDTSAYNTPKHAKSIKTSGSIKNRGQNEVEHPMKAAETETSKQLDIQVVDVGPLVDWVQVQSDPAGRLVITGQPNQLNNLWGVPVFKNVVTLPARIDQLRINAIVGLHGCLHVHVPFGQQNL</sequence>
<dbReference type="Proteomes" id="UP000824120">
    <property type="component" value="Chromosome 12"/>
</dbReference>
<dbReference type="InterPro" id="IPR036431">
    <property type="entry name" value="ARID_dom_sf"/>
</dbReference>
<evidence type="ECO:0000256" key="1">
    <source>
        <dbReference type="ARBA" id="ARBA00023015"/>
    </source>
</evidence>
<evidence type="ECO:0000313" key="7">
    <source>
        <dbReference type="EMBL" id="KAG5571937.1"/>
    </source>
</evidence>
<feature type="compositionally biased region" description="Polar residues" evidence="5">
    <location>
        <begin position="318"/>
        <end position="327"/>
    </location>
</feature>
<feature type="region of interest" description="Disordered" evidence="5">
    <location>
        <begin position="18"/>
        <end position="57"/>
    </location>
</feature>
<feature type="domain" description="ARID" evidence="6">
    <location>
        <begin position="184"/>
        <end position="292"/>
    </location>
</feature>
<dbReference type="PANTHER" id="PTHR15348">
    <property type="entry name" value="AT-RICH INTERACTIVE DOMAIN-CONTAINING PROTEIN ARID DOMAIN- CONTAINING PROTEIN DEAD RINGER PROTEIN B-CELL REGULATOR OF IGH TRANSCRIPTION BRIGHT"/>
    <property type="match status" value="1"/>
</dbReference>
<name>A0A9J5W8Q8_SOLCO</name>
<evidence type="ECO:0000313" key="8">
    <source>
        <dbReference type="Proteomes" id="UP000824120"/>
    </source>
</evidence>
<feature type="region of interest" description="Disordered" evidence="5">
    <location>
        <begin position="310"/>
        <end position="332"/>
    </location>
</feature>
<keyword evidence="2" id="KW-0238">DNA-binding</keyword>
<organism evidence="7 8">
    <name type="scientific">Solanum commersonii</name>
    <name type="common">Commerson's wild potato</name>
    <name type="synonym">Commerson's nightshade</name>
    <dbReference type="NCBI Taxonomy" id="4109"/>
    <lineage>
        <taxon>Eukaryota</taxon>
        <taxon>Viridiplantae</taxon>
        <taxon>Streptophyta</taxon>
        <taxon>Embryophyta</taxon>
        <taxon>Tracheophyta</taxon>
        <taxon>Spermatophyta</taxon>
        <taxon>Magnoliopsida</taxon>
        <taxon>eudicotyledons</taxon>
        <taxon>Gunneridae</taxon>
        <taxon>Pentapetalae</taxon>
        <taxon>asterids</taxon>
        <taxon>lamiids</taxon>
        <taxon>Solanales</taxon>
        <taxon>Solanaceae</taxon>
        <taxon>Solanoideae</taxon>
        <taxon>Solaneae</taxon>
        <taxon>Solanum</taxon>
    </lineage>
</organism>
<dbReference type="GO" id="GO:0006357">
    <property type="term" value="P:regulation of transcription by RNA polymerase II"/>
    <property type="evidence" value="ECO:0007669"/>
    <property type="project" value="InterPro"/>
</dbReference>
<evidence type="ECO:0000256" key="2">
    <source>
        <dbReference type="ARBA" id="ARBA00023125"/>
    </source>
</evidence>
<evidence type="ECO:0000256" key="3">
    <source>
        <dbReference type="ARBA" id="ARBA00023163"/>
    </source>
</evidence>
<dbReference type="InterPro" id="IPR001606">
    <property type="entry name" value="ARID_dom"/>
</dbReference>
<reference evidence="7 8" key="1">
    <citation type="submission" date="2020-09" db="EMBL/GenBank/DDBJ databases">
        <title>De no assembly of potato wild relative species, Solanum commersonii.</title>
        <authorList>
            <person name="Cho K."/>
        </authorList>
    </citation>
    <scope>NUCLEOTIDE SEQUENCE [LARGE SCALE GENOMIC DNA]</scope>
    <source>
        <strain evidence="7">LZ3.2</strain>
        <tissue evidence="7">Leaf</tissue>
    </source>
</reference>
<protein>
    <recommendedName>
        <fullName evidence="6">ARID domain-containing protein</fullName>
    </recommendedName>
</protein>
<keyword evidence="8" id="KW-1185">Reference proteome</keyword>
<evidence type="ECO:0000256" key="5">
    <source>
        <dbReference type="SAM" id="MobiDB-lite"/>
    </source>
</evidence>
<accession>A0A9J5W8Q8</accession>
<dbReference type="InterPro" id="IPR045147">
    <property type="entry name" value="ARI3A/B/C"/>
</dbReference>